<feature type="compositionally biased region" description="Basic and acidic residues" evidence="2">
    <location>
        <begin position="104"/>
        <end position="120"/>
    </location>
</feature>
<feature type="coiled-coil region" evidence="1">
    <location>
        <begin position="56"/>
        <end position="83"/>
    </location>
</feature>
<evidence type="ECO:0000313" key="3">
    <source>
        <dbReference type="EMBL" id="GAB1310425.1"/>
    </source>
</evidence>
<feature type="region of interest" description="Disordered" evidence="2">
    <location>
        <begin position="1"/>
        <end position="56"/>
    </location>
</feature>
<comment type="caution">
    <text evidence="3">The sequence shown here is derived from an EMBL/GenBank/DDBJ whole genome shotgun (WGS) entry which is preliminary data.</text>
</comment>
<dbReference type="GeneID" id="98171380"/>
<name>A0ABQ0FYM8_9PEZI</name>
<evidence type="ECO:0000256" key="2">
    <source>
        <dbReference type="SAM" id="MobiDB-lite"/>
    </source>
</evidence>
<sequence length="120" mass="12148">MDPAETLPKPQEVPNTGVDAKPAEAAADGANNGNGNPSRLPPPSSPSSSASVADSLAQALRDLARGEQTATTLEANLTDLEGKLDAILASLGVSTDDEGPAPEQDTRQTDGKAADGEKRS</sequence>
<feature type="compositionally biased region" description="Low complexity" evidence="2">
    <location>
        <begin position="25"/>
        <end position="38"/>
    </location>
</feature>
<accession>A0ABQ0FYM8</accession>
<evidence type="ECO:0000313" key="4">
    <source>
        <dbReference type="Proteomes" id="UP001628179"/>
    </source>
</evidence>
<dbReference type="Proteomes" id="UP001628179">
    <property type="component" value="Unassembled WGS sequence"/>
</dbReference>
<dbReference type="EMBL" id="BAAFSV010000001">
    <property type="protein sequence ID" value="GAB1310425.1"/>
    <property type="molecule type" value="Genomic_DNA"/>
</dbReference>
<organism evidence="3 4">
    <name type="scientific">Madurella fahalii</name>
    <dbReference type="NCBI Taxonomy" id="1157608"/>
    <lineage>
        <taxon>Eukaryota</taxon>
        <taxon>Fungi</taxon>
        <taxon>Dikarya</taxon>
        <taxon>Ascomycota</taxon>
        <taxon>Pezizomycotina</taxon>
        <taxon>Sordariomycetes</taxon>
        <taxon>Sordariomycetidae</taxon>
        <taxon>Sordariales</taxon>
        <taxon>Sordariales incertae sedis</taxon>
        <taxon>Madurella</taxon>
    </lineage>
</organism>
<keyword evidence="1" id="KW-0175">Coiled coil</keyword>
<feature type="compositionally biased region" description="Low complexity" evidence="2">
    <location>
        <begin position="46"/>
        <end position="56"/>
    </location>
</feature>
<gene>
    <name evidence="3" type="ORF">MFIFM68171_00635</name>
</gene>
<keyword evidence="4" id="KW-1185">Reference proteome</keyword>
<evidence type="ECO:0000256" key="1">
    <source>
        <dbReference type="SAM" id="Coils"/>
    </source>
</evidence>
<feature type="region of interest" description="Disordered" evidence="2">
    <location>
        <begin position="91"/>
        <end position="120"/>
    </location>
</feature>
<protein>
    <submittedName>
        <fullName evidence="3">Uncharacterized protein</fullName>
    </submittedName>
</protein>
<reference evidence="3 4" key="1">
    <citation type="submission" date="2024-09" db="EMBL/GenBank/DDBJ databases">
        <title>Itraconazole resistance in Madurella fahalii resulting from another homologue of gene encoding cytochrome P450 14-alpha sterol demethylase (CYP51).</title>
        <authorList>
            <person name="Yoshioka I."/>
            <person name="Fahal A.H."/>
            <person name="Kaneko S."/>
            <person name="Yaguchi T."/>
        </authorList>
    </citation>
    <scope>NUCLEOTIDE SEQUENCE [LARGE SCALE GENOMIC DNA]</scope>
    <source>
        <strain evidence="3 4">IFM 68171</strain>
    </source>
</reference>
<dbReference type="RefSeq" id="XP_070912158.1">
    <property type="nucleotide sequence ID" value="XM_071056057.1"/>
</dbReference>
<proteinExistence type="predicted"/>